<dbReference type="AlphaFoldDB" id="A0A9Q1GYY4"/>
<evidence type="ECO:0000256" key="1">
    <source>
        <dbReference type="SAM" id="MobiDB-lite"/>
    </source>
</evidence>
<name>A0A9Q1GYY4_9CARY</name>
<dbReference type="OrthoDB" id="1738169at2759"/>
<dbReference type="EMBL" id="JAKOGI010001111">
    <property type="protein sequence ID" value="KAJ8427689.1"/>
    <property type="molecule type" value="Genomic_DNA"/>
</dbReference>
<keyword evidence="3" id="KW-1185">Reference proteome</keyword>
<comment type="caution">
    <text evidence="2">The sequence shown here is derived from an EMBL/GenBank/DDBJ whole genome shotgun (WGS) entry which is preliminary data.</text>
</comment>
<organism evidence="2 3">
    <name type="scientific">Carnegiea gigantea</name>
    <dbReference type="NCBI Taxonomy" id="171969"/>
    <lineage>
        <taxon>Eukaryota</taxon>
        <taxon>Viridiplantae</taxon>
        <taxon>Streptophyta</taxon>
        <taxon>Embryophyta</taxon>
        <taxon>Tracheophyta</taxon>
        <taxon>Spermatophyta</taxon>
        <taxon>Magnoliopsida</taxon>
        <taxon>eudicotyledons</taxon>
        <taxon>Gunneridae</taxon>
        <taxon>Pentapetalae</taxon>
        <taxon>Caryophyllales</taxon>
        <taxon>Cactineae</taxon>
        <taxon>Cactaceae</taxon>
        <taxon>Cactoideae</taxon>
        <taxon>Echinocereeae</taxon>
        <taxon>Carnegiea</taxon>
    </lineage>
</organism>
<sequence>MEVRDHSMMKRPALMTLVPKPHNDENIASSISRMGTRPLSFEADDGSVGLMHEDQRMARECYLISIRPLVNQTAKQGPPPAGKKGRKKPPPLAAEALVIYTVASVEPKQPCPEDVDGIEQTPLEDARPDRTVQNFSLTEEGVQAPMARKEDKRGKPKPLGPQMSGSSLWSLSSAAPALLPLWS</sequence>
<evidence type="ECO:0000313" key="3">
    <source>
        <dbReference type="Proteomes" id="UP001153076"/>
    </source>
</evidence>
<proteinExistence type="predicted"/>
<gene>
    <name evidence="2" type="ORF">Cgig2_000410</name>
</gene>
<dbReference type="Proteomes" id="UP001153076">
    <property type="component" value="Unassembled WGS sequence"/>
</dbReference>
<accession>A0A9Q1GYY4</accession>
<reference evidence="2" key="1">
    <citation type="submission" date="2022-04" db="EMBL/GenBank/DDBJ databases">
        <title>Carnegiea gigantea Genome sequencing and assembly v2.</title>
        <authorList>
            <person name="Copetti D."/>
            <person name="Sanderson M.J."/>
            <person name="Burquez A."/>
            <person name="Wojciechowski M.F."/>
        </authorList>
    </citation>
    <scope>NUCLEOTIDE SEQUENCE</scope>
    <source>
        <strain evidence="2">SGP5-SGP5p</strain>
        <tissue evidence="2">Aerial part</tissue>
    </source>
</reference>
<feature type="region of interest" description="Disordered" evidence="1">
    <location>
        <begin position="109"/>
        <end position="170"/>
    </location>
</feature>
<evidence type="ECO:0000313" key="2">
    <source>
        <dbReference type="EMBL" id="KAJ8427689.1"/>
    </source>
</evidence>
<protein>
    <submittedName>
        <fullName evidence="2">Uncharacterized protein</fullName>
    </submittedName>
</protein>